<accession>A0A379FV43</accession>
<evidence type="ECO:0000313" key="2">
    <source>
        <dbReference type="EMBL" id="SUC32694.1"/>
    </source>
</evidence>
<reference evidence="2 3" key="1">
    <citation type="submission" date="2018-06" db="EMBL/GenBank/DDBJ databases">
        <authorList>
            <consortium name="Pathogen Informatics"/>
            <person name="Doyle S."/>
        </authorList>
    </citation>
    <scope>NUCLEOTIDE SEQUENCE [LARGE SCALE GENOMIC DNA]</scope>
    <source>
        <strain evidence="2 3">NCTC11801</strain>
    </source>
</reference>
<dbReference type="AlphaFoldDB" id="A0A379FV43"/>
<keyword evidence="1" id="KW-0732">Signal</keyword>
<evidence type="ECO:0000313" key="3">
    <source>
        <dbReference type="Proteomes" id="UP000254208"/>
    </source>
</evidence>
<protein>
    <submittedName>
        <fullName evidence="2">Uncharacterized protein</fullName>
    </submittedName>
</protein>
<gene>
    <name evidence="2" type="ORF">NCTC11801_03696</name>
</gene>
<dbReference type="EMBL" id="UGTZ01000001">
    <property type="protein sequence ID" value="SUC32694.1"/>
    <property type="molecule type" value="Genomic_DNA"/>
</dbReference>
<name>A0A379FV43_PRORE</name>
<evidence type="ECO:0000256" key="1">
    <source>
        <dbReference type="SAM" id="SignalP"/>
    </source>
</evidence>
<organism evidence="2 3">
    <name type="scientific">Providencia rettgeri</name>
    <dbReference type="NCBI Taxonomy" id="587"/>
    <lineage>
        <taxon>Bacteria</taxon>
        <taxon>Pseudomonadati</taxon>
        <taxon>Pseudomonadota</taxon>
        <taxon>Gammaproteobacteria</taxon>
        <taxon>Enterobacterales</taxon>
        <taxon>Morganellaceae</taxon>
        <taxon>Providencia</taxon>
    </lineage>
</organism>
<proteinExistence type="predicted"/>
<feature type="chain" id="PRO_5016870689" evidence="1">
    <location>
        <begin position="26"/>
        <end position="60"/>
    </location>
</feature>
<dbReference type="Proteomes" id="UP000254208">
    <property type="component" value="Unassembled WGS sequence"/>
</dbReference>
<feature type="signal peptide" evidence="1">
    <location>
        <begin position="1"/>
        <end position="25"/>
    </location>
</feature>
<sequence>MKLKQLFVSLSIGAALFGASHLASADEIITLGTKGGPSLLNEKRLPQSTAFIKNDKNIPI</sequence>